<accession>A0A183S7L8</accession>
<evidence type="ECO:0000313" key="2">
    <source>
        <dbReference type="Proteomes" id="UP000275846"/>
    </source>
</evidence>
<dbReference type="EMBL" id="UYSU01000124">
    <property type="protein sequence ID" value="VDL85258.1"/>
    <property type="molecule type" value="Genomic_DNA"/>
</dbReference>
<reference evidence="1 2" key="2">
    <citation type="submission" date="2018-11" db="EMBL/GenBank/DDBJ databases">
        <authorList>
            <consortium name="Pathogen Informatics"/>
        </authorList>
    </citation>
    <scope>NUCLEOTIDE SEQUENCE [LARGE SCALE GENOMIC DNA]</scope>
    <source>
        <strain evidence="1 2">NST_G2</strain>
    </source>
</reference>
<dbReference type="WBParaSite" id="SSLN_0000022801-mRNA-1">
    <property type="protein sequence ID" value="SSLN_0000022801-mRNA-1"/>
    <property type="gene ID" value="SSLN_0000022801"/>
</dbReference>
<name>A0A183S7L8_SCHSO</name>
<sequence length="73" mass="7818">MMLAVCVCASPFPGGVAPVSAPLPLATSTGTLQRRFDPYDKKPTGSVDQGRRGHRRVLVWGDSADRSFDLTTV</sequence>
<reference evidence="3" key="1">
    <citation type="submission" date="2016-06" db="UniProtKB">
        <authorList>
            <consortium name="WormBaseParasite"/>
        </authorList>
    </citation>
    <scope>IDENTIFICATION</scope>
</reference>
<evidence type="ECO:0000313" key="3">
    <source>
        <dbReference type="WBParaSite" id="SSLN_0000022801-mRNA-1"/>
    </source>
</evidence>
<protein>
    <submittedName>
        <fullName evidence="3">SGNH_hydro domain-containing protein</fullName>
    </submittedName>
</protein>
<proteinExistence type="predicted"/>
<evidence type="ECO:0000313" key="1">
    <source>
        <dbReference type="EMBL" id="VDL85258.1"/>
    </source>
</evidence>
<gene>
    <name evidence="1" type="ORF">SSLN_LOCUS216</name>
</gene>
<keyword evidence="2" id="KW-1185">Reference proteome</keyword>
<organism evidence="3">
    <name type="scientific">Schistocephalus solidus</name>
    <name type="common">Tapeworm</name>
    <dbReference type="NCBI Taxonomy" id="70667"/>
    <lineage>
        <taxon>Eukaryota</taxon>
        <taxon>Metazoa</taxon>
        <taxon>Spiralia</taxon>
        <taxon>Lophotrochozoa</taxon>
        <taxon>Platyhelminthes</taxon>
        <taxon>Cestoda</taxon>
        <taxon>Eucestoda</taxon>
        <taxon>Diphyllobothriidea</taxon>
        <taxon>Diphyllobothriidae</taxon>
        <taxon>Schistocephalus</taxon>
    </lineage>
</organism>
<dbReference type="AlphaFoldDB" id="A0A183S7L8"/>
<dbReference type="Proteomes" id="UP000275846">
    <property type="component" value="Unassembled WGS sequence"/>
</dbReference>